<dbReference type="Pfam" id="PF02200">
    <property type="entry name" value="STE"/>
    <property type="match status" value="1"/>
</dbReference>
<dbReference type="PROSITE" id="PS00028">
    <property type="entry name" value="ZINC_FINGER_C2H2_1"/>
    <property type="match status" value="1"/>
</dbReference>
<dbReference type="SMART" id="SM00424">
    <property type="entry name" value="STE"/>
    <property type="match status" value="1"/>
</dbReference>
<feature type="compositionally biased region" description="Basic and acidic residues" evidence="7">
    <location>
        <begin position="15"/>
        <end position="46"/>
    </location>
</feature>
<reference evidence="9 10" key="1">
    <citation type="submission" date="2024-05" db="EMBL/GenBank/DDBJ databases">
        <title>A draft genome resource for the thread blight pathogen Marasmius tenuissimus strain MS-2.</title>
        <authorList>
            <person name="Yulfo-Soto G.E."/>
            <person name="Baruah I.K."/>
            <person name="Amoako-Attah I."/>
            <person name="Bukari Y."/>
            <person name="Meinhardt L.W."/>
            <person name="Bailey B.A."/>
            <person name="Cohen S.P."/>
        </authorList>
    </citation>
    <scope>NUCLEOTIDE SEQUENCE [LARGE SCALE GENOMIC DNA]</scope>
    <source>
        <strain evidence="9 10">MS-2</strain>
    </source>
</reference>
<dbReference type="PANTHER" id="PTHR47427">
    <property type="entry name" value="PROTEIN STE12"/>
    <property type="match status" value="1"/>
</dbReference>
<keyword evidence="3" id="KW-0804">Transcription</keyword>
<dbReference type="PROSITE" id="PS50157">
    <property type="entry name" value="ZINC_FINGER_C2H2_2"/>
    <property type="match status" value="1"/>
</dbReference>
<evidence type="ECO:0000256" key="1">
    <source>
        <dbReference type="ARBA" id="ARBA00004123"/>
    </source>
</evidence>
<comment type="caution">
    <text evidence="9">The sequence shown here is derived from an EMBL/GenBank/DDBJ whole genome shotgun (WGS) entry which is preliminary data.</text>
</comment>
<feature type="region of interest" description="Disordered" evidence="7">
    <location>
        <begin position="99"/>
        <end position="123"/>
    </location>
</feature>
<feature type="region of interest" description="Disordered" evidence="7">
    <location>
        <begin position="621"/>
        <end position="650"/>
    </location>
</feature>
<feature type="region of interest" description="Disordered" evidence="7">
    <location>
        <begin position="1"/>
        <end position="77"/>
    </location>
</feature>
<name>A0ABR3A2Q2_9AGAR</name>
<dbReference type="InterPro" id="IPR013087">
    <property type="entry name" value="Znf_C2H2_type"/>
</dbReference>
<feature type="region of interest" description="Disordered" evidence="7">
    <location>
        <begin position="351"/>
        <end position="383"/>
    </location>
</feature>
<feature type="compositionally biased region" description="Low complexity" evidence="7">
    <location>
        <begin position="101"/>
        <end position="122"/>
    </location>
</feature>
<sequence length="1097" mass="116937">MQSHPRHSLQLDVGIPHHEHDPQEHTARPRANNDNHDHLLDFDHQHASSSYSSLSSTNPSAAAPGLPKGLSRPLSHQEQEKLAVLDRLKFFLATAPSRWNPSQSGISGSQPPQQHPHTPSHPALNRFLLPSQEFVTCVYWNELYHITGTDIVRALVFRFEAFGRPVRNMKKFEEGVFSDLRNLKPGQDACLEEPKSPFLDLLFKYQCIRTQKKQKVFYWFSVPHDRLFLDALERDLKREKMGLEPTTIVVGEPALSFVYDSSFKRSLYDQFVRAAGGKEGEGDLERALRGINVDPAGSAPSSFPVTGAGGEDDGADSSGISDVEGTGTVRPRTKGKDAPFFNMLSLFEGSPTYKQRRKKTPNRPSPLAVDSDSQNGHGYGSSGYTDNMGYLNVPGIAMPTLPSSAPPDYETRGRYADAYPYDGGLHHTGPSSFGPEVKQEPVSAAEMFMAQARGELHPPTRHNSASAISQSHVTPHVNKRHSYGGTTALSSQDDPEGIVDPATVGVWYEGKFAGSGVGAGANGRPHDLPRAQSAHGSIRIPQQGEGSGADAPGQDGGRSLKAKAYGCPLLSCERLFKRPEHLMKHLETHANDAAGRGKGGENGERGFESMNVGEWINNIDEEEAGSGPTSSPPSSNTHGSGSQDAGDTEMSEIRVGEDAEAMGRRSRNMFSGAAVTTPAELAASIANGGHSLEMCEVELDGDLLDVTGDEEGLVRVANSAGIVQEPHSMEDAHRFSFNVPIPGRSEPQRTSSYDSYGSSYESGSYYPSNHVDVPPNTGDWMRATPSPAFSTVSIPPGSSAGYPQRPMTGFSGRSSRQSSRSRPSSGMFDLNIYDSASAVTASAPSHKVGFDHGSLLPPNVYSGSESGSNSVSSSYSSSSGIPHSSPAIPAQSHAMSMDSGMNGAHQSLLLGSSSLNGTLNGGPVRRHRSMTPSLYGSGRVPHGRPVSSSGHYPAGGRSSPGAGELASSIGYHPYANRSTSAISAHSSPSPAYVDLPRRSDSRASNHMMRPGSAASMHSAFGGEIYRTDSPVPYSGGMTGTNGGGMMTDSPAAFAIDLPAMGNTAMYGQNVPSQGSTPYMGRAHLEGGGYYPQHVSTM</sequence>
<dbReference type="Proteomes" id="UP001437256">
    <property type="component" value="Unassembled WGS sequence"/>
</dbReference>
<feature type="region of interest" description="Disordered" evidence="7">
    <location>
        <begin position="588"/>
        <end position="608"/>
    </location>
</feature>
<keyword evidence="6" id="KW-0862">Zinc</keyword>
<feature type="region of interest" description="Disordered" evidence="7">
    <location>
        <begin position="980"/>
        <end position="1013"/>
    </location>
</feature>
<feature type="compositionally biased region" description="Low complexity" evidence="7">
    <location>
        <begin position="625"/>
        <end position="642"/>
    </location>
</feature>
<dbReference type="PANTHER" id="PTHR47427:SF1">
    <property type="entry name" value="PROTEIN STE12"/>
    <property type="match status" value="1"/>
</dbReference>
<feature type="compositionally biased region" description="Low complexity" evidence="7">
    <location>
        <begin position="811"/>
        <end position="825"/>
    </location>
</feature>
<feature type="region of interest" description="Disordered" evidence="7">
    <location>
        <begin position="293"/>
        <end position="336"/>
    </location>
</feature>
<gene>
    <name evidence="9" type="ORF">AAF712_004637</name>
</gene>
<feature type="compositionally biased region" description="Low complexity" evidence="7">
    <location>
        <begin position="980"/>
        <end position="991"/>
    </location>
</feature>
<evidence type="ECO:0000256" key="2">
    <source>
        <dbReference type="ARBA" id="ARBA00023015"/>
    </source>
</evidence>
<evidence type="ECO:0000256" key="3">
    <source>
        <dbReference type="ARBA" id="ARBA00023163"/>
    </source>
</evidence>
<feature type="region of interest" description="Disordered" evidence="7">
    <location>
        <begin position="776"/>
        <end position="827"/>
    </location>
</feature>
<feature type="region of interest" description="Disordered" evidence="7">
    <location>
        <begin position="861"/>
        <end position="965"/>
    </location>
</feature>
<evidence type="ECO:0000256" key="5">
    <source>
        <dbReference type="ARBA" id="ARBA00024345"/>
    </source>
</evidence>
<feature type="compositionally biased region" description="Polar residues" evidence="7">
    <location>
        <begin position="461"/>
        <end position="473"/>
    </location>
</feature>
<dbReference type="EMBL" id="JBBXMP010000019">
    <property type="protein sequence ID" value="KAL0068252.1"/>
    <property type="molecule type" value="Genomic_DNA"/>
</dbReference>
<comment type="subcellular location">
    <subcellularLocation>
        <location evidence="1">Nucleus</location>
    </subcellularLocation>
</comment>
<keyword evidence="2" id="KW-0805">Transcription regulation</keyword>
<proteinExistence type="inferred from homology"/>
<evidence type="ECO:0000256" key="4">
    <source>
        <dbReference type="ARBA" id="ARBA00023242"/>
    </source>
</evidence>
<evidence type="ECO:0000256" key="6">
    <source>
        <dbReference type="PROSITE-ProRule" id="PRU00042"/>
    </source>
</evidence>
<feature type="region of interest" description="Disordered" evidence="7">
    <location>
        <begin position="456"/>
        <end position="496"/>
    </location>
</feature>
<keyword evidence="10" id="KW-1185">Reference proteome</keyword>
<feature type="compositionally biased region" description="Low complexity" evidence="7">
    <location>
        <begin position="862"/>
        <end position="885"/>
    </location>
</feature>
<keyword evidence="6" id="KW-0479">Metal-binding</keyword>
<feature type="compositionally biased region" description="Basic and acidic residues" evidence="7">
    <location>
        <begin position="598"/>
        <end position="607"/>
    </location>
</feature>
<evidence type="ECO:0000313" key="9">
    <source>
        <dbReference type="EMBL" id="KAL0068252.1"/>
    </source>
</evidence>
<keyword evidence="4" id="KW-0539">Nucleus</keyword>
<dbReference type="InterPro" id="IPR052127">
    <property type="entry name" value="STE12_transcription_factor"/>
</dbReference>
<feature type="region of interest" description="Disordered" evidence="7">
    <location>
        <begin position="739"/>
        <end position="758"/>
    </location>
</feature>
<comment type="similarity">
    <text evidence="5">Belongs to the STE12 transcription factor family.</text>
</comment>
<feature type="region of interest" description="Disordered" evidence="7">
    <location>
        <begin position="518"/>
        <end position="559"/>
    </location>
</feature>
<protein>
    <recommendedName>
        <fullName evidence="8">C2H2-type domain-containing protein</fullName>
    </recommendedName>
</protein>
<feature type="compositionally biased region" description="Low complexity" evidence="7">
    <location>
        <begin position="907"/>
        <end position="922"/>
    </location>
</feature>
<organism evidence="9 10">
    <name type="scientific">Marasmius tenuissimus</name>
    <dbReference type="NCBI Taxonomy" id="585030"/>
    <lineage>
        <taxon>Eukaryota</taxon>
        <taxon>Fungi</taxon>
        <taxon>Dikarya</taxon>
        <taxon>Basidiomycota</taxon>
        <taxon>Agaricomycotina</taxon>
        <taxon>Agaricomycetes</taxon>
        <taxon>Agaricomycetidae</taxon>
        <taxon>Agaricales</taxon>
        <taxon>Marasmiineae</taxon>
        <taxon>Marasmiaceae</taxon>
        <taxon>Marasmius</taxon>
    </lineage>
</organism>
<evidence type="ECO:0000256" key="7">
    <source>
        <dbReference type="SAM" id="MobiDB-lite"/>
    </source>
</evidence>
<evidence type="ECO:0000313" key="10">
    <source>
        <dbReference type="Proteomes" id="UP001437256"/>
    </source>
</evidence>
<accession>A0ABR3A2Q2</accession>
<evidence type="ECO:0000259" key="8">
    <source>
        <dbReference type="PROSITE" id="PS50157"/>
    </source>
</evidence>
<keyword evidence="6" id="KW-0863">Zinc-finger</keyword>
<feature type="domain" description="C2H2-type" evidence="8">
    <location>
        <begin position="565"/>
        <end position="594"/>
    </location>
</feature>
<feature type="compositionally biased region" description="Low complexity" evidence="7">
    <location>
        <begin position="47"/>
        <end position="63"/>
    </location>
</feature>
<dbReference type="InterPro" id="IPR003120">
    <property type="entry name" value="Ste12"/>
</dbReference>